<dbReference type="Gene3D" id="2.40.50.730">
    <property type="match status" value="1"/>
</dbReference>
<dbReference type="GO" id="GO:0003688">
    <property type="term" value="F:DNA replication origin binding"/>
    <property type="evidence" value="ECO:0007669"/>
    <property type="project" value="TreeGrafter"/>
</dbReference>
<dbReference type="GO" id="GO:0003887">
    <property type="term" value="F:DNA-directed DNA polymerase activity"/>
    <property type="evidence" value="ECO:0007669"/>
    <property type="project" value="TreeGrafter"/>
</dbReference>
<dbReference type="AlphaFoldDB" id="A0AAW1LQK5"/>
<keyword evidence="2" id="KW-0269">Exonuclease</keyword>
<dbReference type="GO" id="GO:0004527">
    <property type="term" value="F:exonuclease activity"/>
    <property type="evidence" value="ECO:0007669"/>
    <property type="project" value="UniProtKB-KW"/>
</dbReference>
<dbReference type="Gene3D" id="3.30.420.10">
    <property type="entry name" value="Ribonuclease H-like superfamily/Ribonuclease H"/>
    <property type="match status" value="1"/>
</dbReference>
<dbReference type="InterPro" id="IPR006133">
    <property type="entry name" value="DNA-dir_DNA_pol_B_exonuc"/>
</dbReference>
<dbReference type="SUPFAM" id="SSF53098">
    <property type="entry name" value="Ribonuclease H-like"/>
    <property type="match status" value="1"/>
</dbReference>
<dbReference type="GO" id="GO:1902975">
    <property type="term" value="P:mitotic DNA replication initiation"/>
    <property type="evidence" value="ECO:0007669"/>
    <property type="project" value="TreeGrafter"/>
</dbReference>
<gene>
    <name evidence="2" type="ORF">QE152_g12588</name>
</gene>
<reference evidence="2 3" key="1">
    <citation type="journal article" date="2024" name="BMC Genomics">
        <title>De novo assembly and annotation of Popillia japonica's genome with initial clues to its potential as an invasive pest.</title>
        <authorList>
            <person name="Cucini C."/>
            <person name="Boschi S."/>
            <person name="Funari R."/>
            <person name="Cardaioli E."/>
            <person name="Iannotti N."/>
            <person name="Marturano G."/>
            <person name="Paoli F."/>
            <person name="Bruttini M."/>
            <person name="Carapelli A."/>
            <person name="Frati F."/>
            <person name="Nardi F."/>
        </authorList>
    </citation>
    <scope>NUCLEOTIDE SEQUENCE [LARGE SCALE GENOMIC DNA]</scope>
    <source>
        <strain evidence="2">DMR45628</strain>
    </source>
</reference>
<dbReference type="GO" id="GO:0005658">
    <property type="term" value="C:alpha DNA polymerase:primase complex"/>
    <property type="evidence" value="ECO:0007669"/>
    <property type="project" value="TreeGrafter"/>
</dbReference>
<dbReference type="GO" id="GO:0006273">
    <property type="term" value="P:lagging strand elongation"/>
    <property type="evidence" value="ECO:0007669"/>
    <property type="project" value="TreeGrafter"/>
</dbReference>
<dbReference type="PANTHER" id="PTHR45861">
    <property type="entry name" value="DNA POLYMERASE ALPHA CATALYTIC SUBUNIT"/>
    <property type="match status" value="1"/>
</dbReference>
<dbReference type="GO" id="GO:0003682">
    <property type="term" value="F:chromatin binding"/>
    <property type="evidence" value="ECO:0007669"/>
    <property type="project" value="TreeGrafter"/>
</dbReference>
<comment type="caution">
    <text evidence="2">The sequence shown here is derived from an EMBL/GenBank/DDBJ whole genome shotgun (WGS) entry which is preliminary data.</text>
</comment>
<dbReference type="InterPro" id="IPR012337">
    <property type="entry name" value="RNaseH-like_sf"/>
</dbReference>
<dbReference type="InterPro" id="IPR036397">
    <property type="entry name" value="RNaseH_sf"/>
</dbReference>
<evidence type="ECO:0000259" key="1">
    <source>
        <dbReference type="Pfam" id="PF03104"/>
    </source>
</evidence>
<accession>A0AAW1LQK5</accession>
<dbReference type="Proteomes" id="UP001458880">
    <property type="component" value="Unassembled WGS sequence"/>
</dbReference>
<dbReference type="GO" id="GO:0006272">
    <property type="term" value="P:leading strand elongation"/>
    <property type="evidence" value="ECO:0007669"/>
    <property type="project" value="TreeGrafter"/>
</dbReference>
<protein>
    <submittedName>
        <fullName evidence="2">DNA polymerase family B, exonuclease domain</fullName>
    </submittedName>
</protein>
<dbReference type="Pfam" id="PF03104">
    <property type="entry name" value="DNA_pol_B_exo1"/>
    <property type="match status" value="1"/>
</dbReference>
<feature type="domain" description="DNA-directed DNA polymerase family B exonuclease" evidence="1">
    <location>
        <begin position="168"/>
        <end position="316"/>
    </location>
</feature>
<dbReference type="GO" id="GO:0003697">
    <property type="term" value="F:single-stranded DNA binding"/>
    <property type="evidence" value="ECO:0007669"/>
    <property type="project" value="TreeGrafter"/>
</dbReference>
<dbReference type="PANTHER" id="PTHR45861:SF1">
    <property type="entry name" value="DNA POLYMERASE ALPHA CATALYTIC SUBUNIT"/>
    <property type="match status" value="1"/>
</dbReference>
<evidence type="ECO:0000313" key="2">
    <source>
        <dbReference type="EMBL" id="KAK9736315.1"/>
    </source>
</evidence>
<evidence type="ECO:0000313" key="3">
    <source>
        <dbReference type="Proteomes" id="UP001458880"/>
    </source>
</evidence>
<proteinExistence type="predicted"/>
<keyword evidence="2" id="KW-0378">Hydrolase</keyword>
<keyword evidence="3" id="KW-1185">Reference proteome</keyword>
<organism evidence="2 3">
    <name type="scientific">Popillia japonica</name>
    <name type="common">Japanese beetle</name>
    <dbReference type="NCBI Taxonomy" id="7064"/>
    <lineage>
        <taxon>Eukaryota</taxon>
        <taxon>Metazoa</taxon>
        <taxon>Ecdysozoa</taxon>
        <taxon>Arthropoda</taxon>
        <taxon>Hexapoda</taxon>
        <taxon>Insecta</taxon>
        <taxon>Pterygota</taxon>
        <taxon>Neoptera</taxon>
        <taxon>Endopterygota</taxon>
        <taxon>Coleoptera</taxon>
        <taxon>Polyphaga</taxon>
        <taxon>Scarabaeiformia</taxon>
        <taxon>Scarabaeidae</taxon>
        <taxon>Rutelinae</taxon>
        <taxon>Popillia</taxon>
    </lineage>
</organism>
<name>A0AAW1LQK5_POPJA</name>
<keyword evidence="2" id="KW-0540">Nuclease</keyword>
<sequence length="321" mass="37569">MQQIKEEILKFPKKVPNNPPEINEFESTSNCFIFYYLDVVQYYAARPGLLYLFGKTYDATSRSYKNCCVNIKYCHQRLYFLPRQNFIYEPDKKVTFKDVFNEVCEKIIPKLETQEVEFHKVRKKYAFSDYIPEEADYLEIKCNVGNCFLSDVFGETFTNILGNKRHTFVETFLVERNIKGPCWLKVENYQEIPKNRTIECYNINDIIALDIDSIPPLKLLGLEIKKVSREDAKTEEIVSVGCVVEVQHMLAKETVTLSLDHFCIFSNGISKCEKNILKQLDNYSHTNVIRVDSEEKLIYLLIQKISDYDPDIVYGHSMLSK</sequence>
<dbReference type="EMBL" id="JASPKY010000115">
    <property type="protein sequence ID" value="KAK9736315.1"/>
    <property type="molecule type" value="Genomic_DNA"/>
</dbReference>
<dbReference type="Gene3D" id="3.30.70.2820">
    <property type="match status" value="1"/>
</dbReference>